<dbReference type="Proteomes" id="UP000054636">
    <property type="component" value="Unassembled WGS sequence"/>
</dbReference>
<dbReference type="PANTHER" id="PTHR46682:SF1">
    <property type="entry name" value="ADHESION G-PROTEIN COUPLED RECEPTOR V1"/>
    <property type="match status" value="1"/>
</dbReference>
<dbReference type="GO" id="GO:0005737">
    <property type="term" value="C:cytoplasm"/>
    <property type="evidence" value="ECO:0007669"/>
    <property type="project" value="TreeGrafter"/>
</dbReference>
<dbReference type="EMBL" id="LNFP01000087">
    <property type="protein sequence ID" value="KUF97986.1"/>
    <property type="molecule type" value="Genomic_DNA"/>
</dbReference>
<evidence type="ECO:0000256" key="2">
    <source>
        <dbReference type="ARBA" id="ARBA00022737"/>
    </source>
</evidence>
<dbReference type="InterPro" id="IPR036116">
    <property type="entry name" value="FN3_sf"/>
</dbReference>
<dbReference type="Pfam" id="PF03160">
    <property type="entry name" value="Calx-beta"/>
    <property type="match status" value="1"/>
</dbReference>
<dbReference type="AlphaFoldDB" id="A0A0W8DPH3"/>
<dbReference type="SUPFAM" id="SSF49265">
    <property type="entry name" value="Fibronectin type III"/>
    <property type="match status" value="2"/>
</dbReference>
<dbReference type="InterPro" id="IPR003644">
    <property type="entry name" value="Calx_beta"/>
</dbReference>
<organism evidence="5 6">
    <name type="scientific">Phytophthora nicotianae</name>
    <name type="common">Potato buckeye rot agent</name>
    <name type="synonym">Phytophthora parasitica</name>
    <dbReference type="NCBI Taxonomy" id="4792"/>
    <lineage>
        <taxon>Eukaryota</taxon>
        <taxon>Sar</taxon>
        <taxon>Stramenopiles</taxon>
        <taxon>Oomycota</taxon>
        <taxon>Peronosporomycetes</taxon>
        <taxon>Peronosporales</taxon>
        <taxon>Peronosporaceae</taxon>
        <taxon>Phytophthora</taxon>
    </lineage>
</organism>
<evidence type="ECO:0000259" key="4">
    <source>
        <dbReference type="PROSITE" id="PS50853"/>
    </source>
</evidence>
<dbReference type="PROSITE" id="PS50853">
    <property type="entry name" value="FN3"/>
    <property type="match status" value="2"/>
</dbReference>
<dbReference type="CDD" id="cd00063">
    <property type="entry name" value="FN3"/>
    <property type="match status" value="1"/>
</dbReference>
<proteinExistence type="predicted"/>
<keyword evidence="2" id="KW-0677">Repeat</keyword>
<feature type="domain" description="Fibronectin type-III" evidence="4">
    <location>
        <begin position="441"/>
        <end position="532"/>
    </location>
</feature>
<feature type="domain" description="Fibronectin type-III" evidence="4">
    <location>
        <begin position="83"/>
        <end position="179"/>
    </location>
</feature>
<dbReference type="SUPFAM" id="SSF141072">
    <property type="entry name" value="CalX-like"/>
    <property type="match status" value="1"/>
</dbReference>
<dbReference type="GO" id="GO:0016020">
    <property type="term" value="C:membrane"/>
    <property type="evidence" value="ECO:0007669"/>
    <property type="project" value="InterPro"/>
</dbReference>
<sequence length="540" mass="57436">MLLGNHRNLSTALDPDELEGYHVIVNNQERATVGPDASSYYLYGLSNNTVYSYQVKAILANGSEPLYSDVVAATTLNRTAPNSPDIPTKVTVSGGFVQVSVETPHDTGGVALSNVTVVVSDIYGVVTSQTLSVTSSGVLVFNSYGLNARTKYWISAFATNEGDLVSSNSDPLVITTTALQLPGPCPPPTVVKATGAFGMADTNYNADKDGIINTVVRRSNGTSGAVEVGVHVTGPDTVFLRCKRATSGGCDCTLYLISSESVPLPCYLSFVDGQENASVAFSMWDDQSAELLPSQVVVSPFGVDLSGQHSAVLHMDARQEAGFVSFPASSSVIYEDSSFVMINVLRLNGTTGRVTFSFESFDITAVTGEDYVAVSGTIVLTDQQSSTQIWVQLIDNLVVNSDKVFGLRLTGQTELTGADQLLTHNVTIHDDESISSAVPRKTDNISIVYSTGGEFEIGWTSTASDGVNVTGYLVRVSNASLGTFYSVFNTTQTIFTLSGLSARSIYLVEVAVWNHFGVGEYSDAVEVATTDATLPSSRFR</sequence>
<dbReference type="InterPro" id="IPR003961">
    <property type="entry name" value="FN3_dom"/>
</dbReference>
<evidence type="ECO:0000313" key="5">
    <source>
        <dbReference type="EMBL" id="KUF97986.1"/>
    </source>
</evidence>
<dbReference type="InterPro" id="IPR038081">
    <property type="entry name" value="CalX-like_sf"/>
</dbReference>
<dbReference type="Gene3D" id="2.60.40.2030">
    <property type="match status" value="1"/>
</dbReference>
<dbReference type="InterPro" id="IPR026919">
    <property type="entry name" value="ADGRV1"/>
</dbReference>
<accession>A0A0W8DPH3</accession>
<keyword evidence="1" id="KW-0732">Signal</keyword>
<dbReference type="GO" id="GO:0001965">
    <property type="term" value="F:G-protein alpha-subunit binding"/>
    <property type="evidence" value="ECO:0007669"/>
    <property type="project" value="TreeGrafter"/>
</dbReference>
<dbReference type="SMART" id="SM00237">
    <property type="entry name" value="Calx_beta"/>
    <property type="match status" value="1"/>
</dbReference>
<dbReference type="SMART" id="SM00060">
    <property type="entry name" value="FN3"/>
    <property type="match status" value="2"/>
</dbReference>
<comment type="caution">
    <text evidence="5">The sequence shown here is derived from an EMBL/GenBank/DDBJ whole genome shotgun (WGS) entry which is preliminary data.</text>
</comment>
<dbReference type="GO" id="GO:0010855">
    <property type="term" value="F:adenylate cyclase inhibitor activity"/>
    <property type="evidence" value="ECO:0007669"/>
    <property type="project" value="TreeGrafter"/>
</dbReference>
<dbReference type="PANTHER" id="PTHR46682">
    <property type="entry name" value="ADHESION G-PROTEIN COUPLED RECEPTOR V1"/>
    <property type="match status" value="1"/>
</dbReference>
<dbReference type="InterPro" id="IPR013783">
    <property type="entry name" value="Ig-like_fold"/>
</dbReference>
<evidence type="ECO:0000313" key="6">
    <source>
        <dbReference type="Proteomes" id="UP000054636"/>
    </source>
</evidence>
<gene>
    <name evidence="5" type="ORF">AM588_10007065</name>
</gene>
<evidence type="ECO:0000256" key="1">
    <source>
        <dbReference type="ARBA" id="ARBA00022729"/>
    </source>
</evidence>
<dbReference type="GO" id="GO:0071277">
    <property type="term" value="P:cellular response to calcium ion"/>
    <property type="evidence" value="ECO:0007669"/>
    <property type="project" value="TreeGrafter"/>
</dbReference>
<reference evidence="5 6" key="1">
    <citation type="submission" date="2015-11" db="EMBL/GenBank/DDBJ databases">
        <title>Genomes and virulence difference between two physiological races of Phytophthora nicotianae.</title>
        <authorList>
            <person name="Liu H."/>
            <person name="Ma X."/>
            <person name="Yu H."/>
            <person name="Fang D."/>
            <person name="Li Y."/>
            <person name="Wang X."/>
            <person name="Wang W."/>
            <person name="Dong Y."/>
            <person name="Xiao B."/>
        </authorList>
    </citation>
    <scope>NUCLEOTIDE SEQUENCE [LARGE SCALE GENOMIC DNA]</scope>
    <source>
        <strain evidence="6">race 1</strain>
    </source>
</reference>
<evidence type="ECO:0000256" key="3">
    <source>
        <dbReference type="ARBA" id="ARBA00022837"/>
    </source>
</evidence>
<dbReference type="Gene3D" id="2.60.40.10">
    <property type="entry name" value="Immunoglobulins"/>
    <property type="match status" value="2"/>
</dbReference>
<name>A0A0W8DPH3_PHYNI</name>
<dbReference type="GO" id="GO:0004930">
    <property type="term" value="F:G protein-coupled receptor activity"/>
    <property type="evidence" value="ECO:0007669"/>
    <property type="project" value="InterPro"/>
</dbReference>
<protein>
    <submittedName>
        <fullName evidence="5">Histone-lysine N-methyltransferase CG1716</fullName>
    </submittedName>
</protein>
<dbReference type="Pfam" id="PF00041">
    <property type="entry name" value="fn3"/>
    <property type="match status" value="1"/>
</dbReference>
<keyword evidence="3" id="KW-0106">Calcium</keyword>